<dbReference type="EMBL" id="AENN01000015">
    <property type="protein sequence ID" value="EFR30947.1"/>
    <property type="molecule type" value="Genomic_DNA"/>
</dbReference>
<dbReference type="GO" id="GO:0015744">
    <property type="term" value="P:succinate transport"/>
    <property type="evidence" value="ECO:0007669"/>
    <property type="project" value="TreeGrafter"/>
</dbReference>
<comment type="caution">
    <text evidence="10">The sequence shown here is derived from an EMBL/GenBank/DDBJ whole genome shotgun (WGS) entry which is preliminary data.</text>
</comment>
<keyword evidence="2" id="KW-1003">Cell membrane</keyword>
<evidence type="ECO:0000313" key="10">
    <source>
        <dbReference type="EMBL" id="EFR30947.1"/>
    </source>
</evidence>
<dbReference type="OrthoDB" id="9810047at2"/>
<organism evidence="10 11">
    <name type="scientific">Eremococcus coleocola ACS-139-V-Col8</name>
    <dbReference type="NCBI Taxonomy" id="908337"/>
    <lineage>
        <taxon>Bacteria</taxon>
        <taxon>Bacillati</taxon>
        <taxon>Bacillota</taxon>
        <taxon>Bacilli</taxon>
        <taxon>Lactobacillales</taxon>
        <taxon>Aerococcaceae</taxon>
        <taxon>Eremococcus</taxon>
    </lineage>
</organism>
<keyword evidence="4 8" id="KW-0812">Transmembrane</keyword>
<dbReference type="Proteomes" id="UP000005990">
    <property type="component" value="Unassembled WGS sequence"/>
</dbReference>
<keyword evidence="6 8" id="KW-0472">Membrane</keyword>
<dbReference type="InterPro" id="IPR024528">
    <property type="entry name" value="ThrE_2"/>
</dbReference>
<protein>
    <recommendedName>
        <fullName evidence="9">Threonine/Serine exporter ThrE domain-containing protein</fullName>
    </recommendedName>
</protein>
<keyword evidence="3" id="KW-0997">Cell inner membrane</keyword>
<evidence type="ECO:0000256" key="1">
    <source>
        <dbReference type="ARBA" id="ARBA00004651"/>
    </source>
</evidence>
<proteinExistence type="inferred from homology"/>
<evidence type="ECO:0000256" key="7">
    <source>
        <dbReference type="ARBA" id="ARBA00034125"/>
    </source>
</evidence>
<evidence type="ECO:0000256" key="2">
    <source>
        <dbReference type="ARBA" id="ARBA00022475"/>
    </source>
</evidence>
<feature type="transmembrane region" description="Helical" evidence="8">
    <location>
        <begin position="82"/>
        <end position="106"/>
    </location>
</feature>
<dbReference type="STRING" id="908337.HMPREF9257_1444"/>
<feature type="domain" description="Threonine/Serine exporter ThrE" evidence="9">
    <location>
        <begin position="12"/>
        <end position="136"/>
    </location>
</feature>
<name>E4KPF6_9LACT</name>
<reference evidence="10 11" key="1">
    <citation type="submission" date="2010-10" db="EMBL/GenBank/DDBJ databases">
        <authorList>
            <person name="Durkin A.S."/>
            <person name="Madupu R."/>
            <person name="Torralba M."/>
            <person name="Gillis M."/>
            <person name="Methe B."/>
            <person name="Sutton G."/>
            <person name="Nelson K.E."/>
        </authorList>
    </citation>
    <scope>NUCLEOTIDE SEQUENCE [LARGE SCALE GENOMIC DNA]</scope>
    <source>
        <strain evidence="10 11">ACS-139-V-Col8</strain>
    </source>
</reference>
<dbReference type="Pfam" id="PF12821">
    <property type="entry name" value="ThrE_2"/>
    <property type="match status" value="1"/>
</dbReference>
<feature type="transmembrane region" description="Helical" evidence="8">
    <location>
        <begin position="7"/>
        <end position="25"/>
    </location>
</feature>
<evidence type="ECO:0000259" key="9">
    <source>
        <dbReference type="Pfam" id="PF12821"/>
    </source>
</evidence>
<sequence>MVQLIDPFFKIMGAGLVAVTAAIILEAPRNSLNKITLLGALSYTIYLLTLSFTSIVNAVFIACLSASLVAQAFARWFKMPVTIFYVPTFFLYVPGASIYKTAYYFINNQLDSTLFYLTETLLIAGAIALGVFISDSLLEILKSLKSKTKGKAS</sequence>
<evidence type="ECO:0000256" key="6">
    <source>
        <dbReference type="ARBA" id="ARBA00023136"/>
    </source>
</evidence>
<keyword evidence="5 8" id="KW-1133">Transmembrane helix</keyword>
<evidence type="ECO:0000313" key="11">
    <source>
        <dbReference type="Proteomes" id="UP000005990"/>
    </source>
</evidence>
<keyword evidence="11" id="KW-1185">Reference proteome</keyword>
<dbReference type="InterPro" id="IPR050539">
    <property type="entry name" value="ThrE_Dicarb/AminoAcid_Exp"/>
</dbReference>
<comment type="subcellular location">
    <subcellularLocation>
        <location evidence="1">Cell membrane</location>
        <topology evidence="1">Multi-pass membrane protein</topology>
    </subcellularLocation>
</comment>
<accession>E4KPF6</accession>
<feature type="transmembrane region" description="Helical" evidence="8">
    <location>
        <begin position="121"/>
        <end position="141"/>
    </location>
</feature>
<evidence type="ECO:0000256" key="5">
    <source>
        <dbReference type="ARBA" id="ARBA00022989"/>
    </source>
</evidence>
<comment type="similarity">
    <text evidence="7">Belongs to the ThrE exporter (TC 2.A.79) family.</text>
</comment>
<gene>
    <name evidence="10" type="ORF">HMPREF9257_1444</name>
</gene>
<dbReference type="PANTHER" id="PTHR34390">
    <property type="entry name" value="UPF0442 PROTEIN YJJB-RELATED"/>
    <property type="match status" value="1"/>
</dbReference>
<dbReference type="GO" id="GO:0005886">
    <property type="term" value="C:plasma membrane"/>
    <property type="evidence" value="ECO:0007669"/>
    <property type="project" value="UniProtKB-SubCell"/>
</dbReference>
<evidence type="ECO:0000256" key="8">
    <source>
        <dbReference type="SAM" id="Phobius"/>
    </source>
</evidence>
<dbReference type="PANTHER" id="PTHR34390:SF1">
    <property type="entry name" value="SUCCINATE TRANSPORTER SUBUNIT YJJB-RELATED"/>
    <property type="match status" value="1"/>
</dbReference>
<dbReference type="RefSeq" id="WP_006418150.1">
    <property type="nucleotide sequence ID" value="NZ_AENN01000015.1"/>
</dbReference>
<feature type="transmembrane region" description="Helical" evidence="8">
    <location>
        <begin position="45"/>
        <end position="70"/>
    </location>
</feature>
<evidence type="ECO:0000256" key="3">
    <source>
        <dbReference type="ARBA" id="ARBA00022519"/>
    </source>
</evidence>
<evidence type="ECO:0000256" key="4">
    <source>
        <dbReference type="ARBA" id="ARBA00022692"/>
    </source>
</evidence>
<dbReference type="eggNOG" id="COG3610">
    <property type="taxonomic scope" value="Bacteria"/>
</dbReference>
<dbReference type="AlphaFoldDB" id="E4KPF6"/>